<dbReference type="EMBL" id="JABKKF010000001">
    <property type="protein sequence ID" value="NPD91077.1"/>
    <property type="molecule type" value="Genomic_DNA"/>
</dbReference>
<evidence type="ECO:0000313" key="2">
    <source>
        <dbReference type="Proteomes" id="UP000714420"/>
    </source>
</evidence>
<comment type="caution">
    <text evidence="1">The sequence shown here is derived from an EMBL/GenBank/DDBJ whole genome shotgun (WGS) entry which is preliminary data.</text>
</comment>
<dbReference type="Pfam" id="PF13149">
    <property type="entry name" value="Mfa_like_1"/>
    <property type="match status" value="1"/>
</dbReference>
<dbReference type="PROSITE" id="PS51257">
    <property type="entry name" value="PROKAR_LIPOPROTEIN"/>
    <property type="match status" value="1"/>
</dbReference>
<dbReference type="RefSeq" id="WP_172272802.1">
    <property type="nucleotide sequence ID" value="NZ_CASGMU010000001.1"/>
</dbReference>
<keyword evidence="2" id="KW-1185">Reference proteome</keyword>
<accession>A0ABX2ALE6</accession>
<dbReference type="InterPro" id="IPR025049">
    <property type="entry name" value="Mfa-like_1"/>
</dbReference>
<evidence type="ECO:0000313" key="1">
    <source>
        <dbReference type="EMBL" id="NPD91077.1"/>
    </source>
</evidence>
<reference evidence="1 2" key="1">
    <citation type="submission" date="2020-05" db="EMBL/GenBank/DDBJ databases">
        <title>Distinct polysaccharide utilization as determinants for interspecies competition between intestinal Prevotella spp.</title>
        <authorList>
            <person name="Galvez E.J.C."/>
            <person name="Iljazovic A."/>
            <person name="Strowig T."/>
        </authorList>
    </citation>
    <scope>NUCLEOTIDE SEQUENCE [LARGE SCALE GENOMIC DNA]</scope>
    <source>
        <strain evidence="1 2">PMUR</strain>
    </source>
</reference>
<dbReference type="CDD" id="cd13120">
    <property type="entry name" value="BF2867_like_N"/>
    <property type="match status" value="1"/>
</dbReference>
<dbReference type="CDD" id="cd13121">
    <property type="entry name" value="BF2867_like_C"/>
    <property type="match status" value="1"/>
</dbReference>
<organism evidence="1 2">
    <name type="scientific">Xylanibacter muris</name>
    <dbReference type="NCBI Taxonomy" id="2736290"/>
    <lineage>
        <taxon>Bacteria</taxon>
        <taxon>Pseudomonadati</taxon>
        <taxon>Bacteroidota</taxon>
        <taxon>Bacteroidia</taxon>
        <taxon>Bacteroidales</taxon>
        <taxon>Prevotellaceae</taxon>
        <taxon>Xylanibacter</taxon>
    </lineage>
</organism>
<sequence length="713" mass="79106">MKLYQVLSFIFIVGISSCTDETSLIDIGNNAGIKFGVAGITPRSRAIEETRTPDILTLRCGGDTCNISQVDAIITVTDMDSCRKTSRSIPITNADAIGDFSIYSFYYSSETADPIPFFRNEKALRQSDYWSTPTLYYWPTSPGSTLNFWAMAGADSPGVEITESASDIGSMIINYDVPASSYNQKDLMLATTDRLNTPDKRVPLHFKHLCAAVRFVFGTEMQAGKIKSITLSGIMSHGQYTTQWSNLTGKTSFTINADKATTDTETAGTAILPDYNTLMMIPQQLEEDAMLTVVFQDDVTGTERHLTASLNGQTWKQGTVTTYHIGITSAFELEFTEPSETQDAHYVICNNNIRISGVPAGKSWTLSIEASDNADPSVQLSADVNEFVKQGFWTDKEIRNGTTITNVSARGTSIVKGYGSGDFPITIFLPENITEQDRTITLKLSVDNAPPRYTVTHEIRQLHPLWNGNEGWEQLDDNINGAYGFYYTAKIVYIYNNSSGLITAYRVRNMISNLVSQYNASSYVDYDSYNISLVSQRFYVAIDYSKLSNLGATASSPDDGHTNTVQLFNFGGSAISNTFEHALQQMKRIGTSNTPAFRRRANDDPSDVPQEVGGSLIDESQALTMVLKKNRYYLNRYSDSETGTETTAPKILENDILWYLPAYEQFGRMPAGNFTTGDFWSSTAYNDATRAYLGNGTTVPRMTQKKIRVVRNR</sequence>
<dbReference type="Proteomes" id="UP000714420">
    <property type="component" value="Unassembled WGS sequence"/>
</dbReference>
<name>A0ABX2ALE6_9BACT</name>
<gene>
    <name evidence="1" type="ORF">HPS56_01655</name>
</gene>
<proteinExistence type="predicted"/>
<protein>
    <submittedName>
        <fullName evidence="1">Fimbrillin family protein</fullName>
    </submittedName>
</protein>